<evidence type="ECO:0000256" key="3">
    <source>
        <dbReference type="SAM" id="MobiDB-lite"/>
    </source>
</evidence>
<keyword evidence="1" id="KW-0547">Nucleotide-binding</keyword>
<dbReference type="PROSITE" id="PS51421">
    <property type="entry name" value="RAS"/>
    <property type="match status" value="1"/>
</dbReference>
<dbReference type="InterPro" id="IPR001806">
    <property type="entry name" value="Small_GTPase"/>
</dbReference>
<dbReference type="InterPro" id="IPR005225">
    <property type="entry name" value="Small_GTP-bd"/>
</dbReference>
<comment type="caution">
    <text evidence="4">The sequence shown here is derived from an EMBL/GenBank/DDBJ whole genome shotgun (WGS) entry which is preliminary data.</text>
</comment>
<dbReference type="SMART" id="SM00173">
    <property type="entry name" value="RAS"/>
    <property type="match status" value="1"/>
</dbReference>
<dbReference type="SMART" id="SM00175">
    <property type="entry name" value="RAB"/>
    <property type="match status" value="1"/>
</dbReference>
<dbReference type="SMART" id="SM00176">
    <property type="entry name" value="RAN"/>
    <property type="match status" value="1"/>
</dbReference>
<accession>A0ABR2K2X2</accession>
<dbReference type="CDD" id="cd00154">
    <property type="entry name" value="Rab"/>
    <property type="match status" value="1"/>
</dbReference>
<dbReference type="PROSITE" id="PS51419">
    <property type="entry name" value="RAB"/>
    <property type="match status" value="1"/>
</dbReference>
<evidence type="ECO:0000313" key="4">
    <source>
        <dbReference type="EMBL" id="KAK8885465.1"/>
    </source>
</evidence>
<evidence type="ECO:0000256" key="1">
    <source>
        <dbReference type="ARBA" id="ARBA00022741"/>
    </source>
</evidence>
<proteinExistence type="predicted"/>
<dbReference type="NCBIfam" id="TIGR00231">
    <property type="entry name" value="small_GTP"/>
    <property type="match status" value="1"/>
</dbReference>
<evidence type="ECO:0000256" key="2">
    <source>
        <dbReference type="ARBA" id="ARBA00023134"/>
    </source>
</evidence>
<dbReference type="PANTHER" id="PTHR47977">
    <property type="entry name" value="RAS-RELATED PROTEIN RAB"/>
    <property type="match status" value="1"/>
</dbReference>
<reference evidence="4 5" key="1">
    <citation type="submission" date="2024-04" db="EMBL/GenBank/DDBJ databases">
        <title>Tritrichomonas musculus Genome.</title>
        <authorList>
            <person name="Alves-Ferreira E."/>
            <person name="Grigg M."/>
            <person name="Lorenzi H."/>
            <person name="Galac M."/>
        </authorList>
    </citation>
    <scope>NUCLEOTIDE SEQUENCE [LARGE SCALE GENOMIC DNA]</scope>
    <source>
        <strain evidence="4 5">EAF2021</strain>
    </source>
</reference>
<dbReference type="SMART" id="SM00174">
    <property type="entry name" value="RHO"/>
    <property type="match status" value="1"/>
</dbReference>
<keyword evidence="5" id="KW-1185">Reference proteome</keyword>
<dbReference type="InterPro" id="IPR027417">
    <property type="entry name" value="P-loop_NTPase"/>
</dbReference>
<sequence>MSDNGDIRCKVVIIGEQLVGKTCIVNRFVNDTFSYQPQTVGAGYESKTVNVEGKNVRLQIWDTAGQEQYRSIATSYIRGSQAAIIVYGVDDKQTFDTTSQWFETLTSIADSGILIYLVANKIDLDREVNKAEGEERAQAFKAKYMEVSAKTGYNVYELFTEISVDFLEKNKKVNSPQKTVTFEKPPVDVSSSNQKQKKGGCC</sequence>
<dbReference type="SUPFAM" id="SSF52540">
    <property type="entry name" value="P-loop containing nucleoside triphosphate hydrolases"/>
    <property type="match status" value="1"/>
</dbReference>
<dbReference type="PRINTS" id="PR00449">
    <property type="entry name" value="RASTRNSFRMNG"/>
</dbReference>
<evidence type="ECO:0000313" key="5">
    <source>
        <dbReference type="Proteomes" id="UP001470230"/>
    </source>
</evidence>
<name>A0ABR2K2X2_9EUKA</name>
<dbReference type="InterPro" id="IPR050227">
    <property type="entry name" value="Rab"/>
</dbReference>
<keyword evidence="2" id="KW-0342">GTP-binding</keyword>
<protein>
    <submittedName>
        <fullName evidence="4">Uncharacterized protein</fullName>
    </submittedName>
</protein>
<dbReference type="Gene3D" id="3.40.50.300">
    <property type="entry name" value="P-loop containing nucleotide triphosphate hydrolases"/>
    <property type="match status" value="1"/>
</dbReference>
<feature type="region of interest" description="Disordered" evidence="3">
    <location>
        <begin position="177"/>
        <end position="202"/>
    </location>
</feature>
<gene>
    <name evidence="4" type="ORF">M9Y10_040914</name>
</gene>
<dbReference type="EMBL" id="JAPFFF010000007">
    <property type="protein sequence ID" value="KAK8885465.1"/>
    <property type="molecule type" value="Genomic_DNA"/>
</dbReference>
<organism evidence="4 5">
    <name type="scientific">Tritrichomonas musculus</name>
    <dbReference type="NCBI Taxonomy" id="1915356"/>
    <lineage>
        <taxon>Eukaryota</taxon>
        <taxon>Metamonada</taxon>
        <taxon>Parabasalia</taxon>
        <taxon>Tritrichomonadida</taxon>
        <taxon>Tritrichomonadidae</taxon>
        <taxon>Tritrichomonas</taxon>
    </lineage>
</organism>
<dbReference type="Proteomes" id="UP001470230">
    <property type="component" value="Unassembled WGS sequence"/>
</dbReference>
<dbReference type="Pfam" id="PF00071">
    <property type="entry name" value="Ras"/>
    <property type="match status" value="1"/>
</dbReference>